<name>A0A846ZS05_9GAMM</name>
<evidence type="ECO:0000313" key="2">
    <source>
        <dbReference type="Proteomes" id="UP000541636"/>
    </source>
</evidence>
<dbReference type="Proteomes" id="UP000541636">
    <property type="component" value="Unassembled WGS sequence"/>
</dbReference>
<evidence type="ECO:0000313" key="1">
    <source>
        <dbReference type="EMBL" id="NKZ40243.1"/>
    </source>
</evidence>
<proteinExistence type="predicted"/>
<gene>
    <name evidence="1" type="ORF">HF690_14890</name>
</gene>
<comment type="caution">
    <text evidence="1">The sequence shown here is derived from an EMBL/GenBank/DDBJ whole genome shotgun (WGS) entry which is preliminary data.</text>
</comment>
<dbReference type="AlphaFoldDB" id="A0A846ZS05"/>
<protein>
    <submittedName>
        <fullName evidence="1">Uncharacterized protein</fullName>
    </submittedName>
</protein>
<sequence>MPASASSWKREPFTEGVALPFSAEFNNEELSRLSEGLVPEQMEDKWFVYFDAPHLFFHRSWTGKPVYRVALDVGPNGAVASEALWATEFATADNADLGYQAKLLVFLISNLLLHQSKPFPRPAGIKEPMPGVFQHHATGTGFREVAVKPKKPWWRLW</sequence>
<keyword evidence="2" id="KW-1185">Reference proteome</keyword>
<dbReference type="RefSeq" id="WP_168610004.1">
    <property type="nucleotide sequence ID" value="NZ_JAAZQD010000010.1"/>
</dbReference>
<dbReference type="EMBL" id="JAAZQD010000010">
    <property type="protein sequence ID" value="NKZ40243.1"/>
    <property type="molecule type" value="Genomic_DNA"/>
</dbReference>
<accession>A0A846ZS05</accession>
<reference evidence="1 2" key="1">
    <citation type="journal article" date="2017" name="Int. J. Syst. Evol. Microbiol.">
        <title>Oleiagrimonas citrea sp. nov., a marine bacterium isolated from tidal flat sediment and emended description of the genus Oleiagrimonas Fang et al. 2015 and Oleiagrimonas soli.</title>
        <authorList>
            <person name="Yang S.H."/>
            <person name="Seo H.S."/>
            <person name="Seong C.N."/>
            <person name="Kwon K.K."/>
        </authorList>
    </citation>
    <scope>NUCLEOTIDE SEQUENCE [LARGE SCALE GENOMIC DNA]</scope>
    <source>
        <strain evidence="1 2">MEBiC09124</strain>
    </source>
</reference>
<organism evidence="1 2">
    <name type="scientific">Oleiagrimonas citrea</name>
    <dbReference type="NCBI Taxonomy" id="1665687"/>
    <lineage>
        <taxon>Bacteria</taxon>
        <taxon>Pseudomonadati</taxon>
        <taxon>Pseudomonadota</taxon>
        <taxon>Gammaproteobacteria</taxon>
        <taxon>Lysobacterales</taxon>
        <taxon>Rhodanobacteraceae</taxon>
        <taxon>Oleiagrimonas</taxon>
    </lineage>
</organism>